<dbReference type="Gene3D" id="3.30.750.70">
    <property type="entry name" value="4-hydroxybutyrate coenzyme like domains"/>
    <property type="match status" value="1"/>
</dbReference>
<feature type="binding site" evidence="3">
    <location>
        <position position="415"/>
    </location>
    <ligand>
        <name>CoA</name>
        <dbReference type="ChEBI" id="CHEBI:57287"/>
    </ligand>
</feature>
<gene>
    <name evidence="6" type="primary">cat1</name>
    <name evidence="6" type="ORF">HPF_03860</name>
</gene>
<dbReference type="InterPro" id="IPR026888">
    <property type="entry name" value="AcetylCoA_hyd_C"/>
</dbReference>
<feature type="binding site" evidence="3">
    <location>
        <position position="395"/>
    </location>
    <ligand>
        <name>CoA</name>
        <dbReference type="ChEBI" id="CHEBI:57287"/>
    </ligand>
</feature>
<dbReference type="GO" id="GO:0008775">
    <property type="term" value="F:acetate CoA-transferase activity"/>
    <property type="evidence" value="ECO:0007669"/>
    <property type="project" value="InterPro"/>
</dbReference>
<proteinExistence type="inferred from homology"/>
<evidence type="ECO:0000256" key="2">
    <source>
        <dbReference type="PIRSR" id="PIRSR617821-1"/>
    </source>
</evidence>
<dbReference type="GO" id="GO:0006084">
    <property type="term" value="P:acetyl-CoA metabolic process"/>
    <property type="evidence" value="ECO:0007669"/>
    <property type="project" value="InterPro"/>
</dbReference>
<dbReference type="AlphaFoldDB" id="A0A4P6WWX5"/>
<dbReference type="KEGG" id="hpse:HPF_03860"/>
<dbReference type="RefSeq" id="WP_207959299.1">
    <property type="nucleotide sequence ID" value="NZ_CP037867.1"/>
</dbReference>
<evidence type="ECO:0000313" key="6">
    <source>
        <dbReference type="EMBL" id="QBM26805.1"/>
    </source>
</evidence>
<dbReference type="PANTHER" id="PTHR43609:SF1">
    <property type="entry name" value="ACETYL-COA HYDROLASE"/>
    <property type="match status" value="1"/>
</dbReference>
<evidence type="ECO:0000313" key="7">
    <source>
        <dbReference type="Proteomes" id="UP000293912"/>
    </source>
</evidence>
<feature type="active site" description="5-glutamyl coenzyme A thioester intermediate" evidence="2">
    <location>
        <position position="301"/>
    </location>
</feature>
<dbReference type="InterPro" id="IPR046433">
    <property type="entry name" value="ActCoA_hydro"/>
</dbReference>
<keyword evidence="7" id="KW-1185">Reference proteome</keyword>
<evidence type="ECO:0000256" key="1">
    <source>
        <dbReference type="ARBA" id="ARBA00009632"/>
    </source>
</evidence>
<feature type="domain" description="Acetyl-CoA hydrolase/transferase N-terminal" evidence="4">
    <location>
        <begin position="18"/>
        <end position="229"/>
    </location>
</feature>
<reference evidence="6 7" key="1">
    <citation type="submission" date="2019-03" db="EMBL/GenBank/DDBJ databases">
        <authorList>
            <person name="Sebastian G."/>
            <person name="Baumann P."/>
            <person name="Ruckert C."/>
            <person name="Kalinowski J."/>
            <person name="Nebel B."/>
            <person name="Takors R."/>
            <person name="Blombach B."/>
        </authorList>
    </citation>
    <scope>NUCLEOTIDE SEQUENCE [LARGE SCALE GENOMIC DNA]</scope>
    <source>
        <strain evidence="6 7">DSM 1084</strain>
    </source>
</reference>
<evidence type="ECO:0000259" key="4">
    <source>
        <dbReference type="Pfam" id="PF02550"/>
    </source>
</evidence>
<dbReference type="EMBL" id="CP037867">
    <property type="protein sequence ID" value="QBM26805.1"/>
    <property type="molecule type" value="Genomic_DNA"/>
</dbReference>
<evidence type="ECO:0000256" key="3">
    <source>
        <dbReference type="PIRSR" id="PIRSR617821-2"/>
    </source>
</evidence>
<feature type="binding site" evidence="3">
    <location>
        <position position="391"/>
    </location>
    <ligand>
        <name>CoA</name>
        <dbReference type="ChEBI" id="CHEBI:57287"/>
    </ligand>
</feature>
<dbReference type="InterPro" id="IPR003702">
    <property type="entry name" value="ActCoA_hydro_N"/>
</dbReference>
<dbReference type="FunFam" id="3.40.1080.20:FF:000001">
    <property type="entry name" value="Acetyl-CoA hydrolase Ach1"/>
    <property type="match status" value="1"/>
</dbReference>
<protein>
    <submittedName>
        <fullName evidence="6">Succinyl-CoA:coenzyme A transferase</fullName>
        <ecNumber evidence="6">2.8.3.-</ecNumber>
    </submittedName>
</protein>
<dbReference type="InterPro" id="IPR017821">
    <property type="entry name" value="Succinate_CoA_transferase"/>
</dbReference>
<dbReference type="PANTHER" id="PTHR43609">
    <property type="entry name" value="ACETYL-COA HYDROLASE"/>
    <property type="match status" value="1"/>
</dbReference>
<dbReference type="NCBIfam" id="TIGR03458">
    <property type="entry name" value="YgfH_subfam"/>
    <property type="match status" value="1"/>
</dbReference>
<keyword evidence="6" id="KW-0808">Transferase</keyword>
<dbReference type="EC" id="2.8.3.-" evidence="6"/>
<accession>A0A4P6WWX5</accession>
<dbReference type="Proteomes" id="UP000293912">
    <property type="component" value="Chromosome"/>
</dbReference>
<dbReference type="SUPFAM" id="SSF100950">
    <property type="entry name" value="NagB/RpiA/CoA transferase-like"/>
    <property type="match status" value="2"/>
</dbReference>
<dbReference type="GO" id="GO:0003986">
    <property type="term" value="F:acetyl-CoA hydrolase activity"/>
    <property type="evidence" value="ECO:0007669"/>
    <property type="project" value="TreeGrafter"/>
</dbReference>
<feature type="binding site" evidence="3">
    <location>
        <position position="371"/>
    </location>
    <ligand>
        <name>CoA</name>
        <dbReference type="ChEBI" id="CHEBI:57287"/>
    </ligand>
</feature>
<dbReference type="InterPro" id="IPR038460">
    <property type="entry name" value="AcetylCoA_hyd_C_sf"/>
</dbReference>
<sequence>MTQNPPAILPSRIAHAGLRQKIMSADAAAALIHHGDHVGMSGFTGAGYPKLVPQALARHIQQQHNAGHEFRIGLWTGASTAPELDGALAKVGGMDMRLPYQSDPTCRARINAGDMAYTDIHLSHVAQYVWFGFLGKLNVAVIEVAGILEDGRLIPATSVGNNKTWLDQADKVILEVNHGHPLALEGMHDIYYGTERPPHRKPIPMTDAGDRIGTPYLHCDPAKVIAVVETNLPDRDTRFAAPDEASRRIAGHLMDFFQNEVQQGRLPEDLLPLQSGVGNIANAVLESLNDGPFSGLQGYTEVLQDGMLALLKSGKMRMASSTAISLSAEVMKEFVENLDFYRERIVLRPQEISNHPEVIRRLGLIAMNGMIEADLYGNVNSTHVMGTRIMNGIGGSGDFARNAYLSIFMTPSTAKGGSISCIVPMVSHVDHTEHDVQIVVTEQGLADLRGLSPRQRSRLIIERCAHPDFRPALLDYVERSEANAKAGHAGMHTPHLLEEALSWHARYEQTGTMLPR</sequence>
<dbReference type="Pfam" id="PF02550">
    <property type="entry name" value="AcetylCoA_hydro"/>
    <property type="match status" value="1"/>
</dbReference>
<dbReference type="Pfam" id="PF13336">
    <property type="entry name" value="AcetylCoA_hyd_C"/>
    <property type="match status" value="1"/>
</dbReference>
<feature type="domain" description="Acetyl-CoA hydrolase/transferase C-terminal" evidence="5">
    <location>
        <begin position="332"/>
        <end position="476"/>
    </location>
</feature>
<name>A0A4P6WWX5_HYDPS</name>
<dbReference type="Gene3D" id="3.40.1080.10">
    <property type="entry name" value="Glutaconate Coenzyme A-transferase"/>
    <property type="match status" value="1"/>
</dbReference>
<dbReference type="GO" id="GO:0006083">
    <property type="term" value="P:acetate metabolic process"/>
    <property type="evidence" value="ECO:0007669"/>
    <property type="project" value="InterPro"/>
</dbReference>
<dbReference type="Gene3D" id="3.40.1080.20">
    <property type="entry name" value="Acetyl-CoA hydrolase/transferase C-terminal domain"/>
    <property type="match status" value="1"/>
</dbReference>
<dbReference type="InterPro" id="IPR037171">
    <property type="entry name" value="NagB/RpiA_transferase-like"/>
</dbReference>
<evidence type="ECO:0000259" key="5">
    <source>
        <dbReference type="Pfam" id="PF13336"/>
    </source>
</evidence>
<comment type="similarity">
    <text evidence="1">Belongs to the acetyl-CoA hydrolase/transferase family.</text>
</comment>
<organism evidence="6 7">
    <name type="scientific">Hydrogenophaga pseudoflava</name>
    <name type="common">Pseudomonas carboxydoflava</name>
    <dbReference type="NCBI Taxonomy" id="47421"/>
    <lineage>
        <taxon>Bacteria</taxon>
        <taxon>Pseudomonadati</taxon>
        <taxon>Pseudomonadota</taxon>
        <taxon>Betaproteobacteria</taxon>
        <taxon>Burkholderiales</taxon>
        <taxon>Comamonadaceae</taxon>
        <taxon>Hydrogenophaga</taxon>
    </lineage>
</organism>